<keyword evidence="1" id="KW-1133">Transmembrane helix</keyword>
<feature type="transmembrane region" description="Helical" evidence="1">
    <location>
        <begin position="90"/>
        <end position="108"/>
    </location>
</feature>
<gene>
    <name evidence="2" type="ORF">SUNI508_08857</name>
</gene>
<keyword evidence="1" id="KW-0472">Membrane</keyword>
<reference evidence="2 3" key="1">
    <citation type="journal article" date="2024" name="J. Plant Pathol.">
        <title>Sequence and assembly of the genome of Seiridium unicorne, isolate CBS 538.82, causal agent of cypress canker disease.</title>
        <authorList>
            <person name="Scali E."/>
            <person name="Rocca G.D."/>
            <person name="Danti R."/>
            <person name="Garbelotto M."/>
            <person name="Barberini S."/>
            <person name="Baroncelli R."/>
            <person name="Emiliani G."/>
        </authorList>
    </citation>
    <scope>NUCLEOTIDE SEQUENCE [LARGE SCALE GENOMIC DNA]</scope>
    <source>
        <strain evidence="2 3">BM-138-508</strain>
    </source>
</reference>
<evidence type="ECO:0000313" key="3">
    <source>
        <dbReference type="Proteomes" id="UP001408356"/>
    </source>
</evidence>
<sequence>MERHHVRNLAGAILVAVDLFGLNSMFGQIFRNGYVGRLLDILASPNPALPGSGAPLLTSFLGLPYLDGVFKLATVLWANVTDGTHPQLSLYAFQFGGQLVPIFLVMMIEGSKSGNNGHALYYSVLWGYAMQTFGYAAIMPLYAAIHLFTSSTFTSSGKALAKANKLRNPASFDLGVLIPAFSIGYLLPTLLMSLPVSSSSLHQWFGALWQGFPLYVVIYQHVFARVIKPPPQGDAETIDRAYDWAFKVAAATQVSTYGIIFAAKTFPDLAPEWAARAFTFSSVFAPGPFHSHKPLASMAVAMHDFFKWDQYTGSAAALVWGVALHVTSRKEFMSFYEWLKLGVDILRWSALAGPAGAVVRLLQRRDQAVISEHAQGTAKDL</sequence>
<evidence type="ECO:0000256" key="1">
    <source>
        <dbReference type="SAM" id="Phobius"/>
    </source>
</evidence>
<organism evidence="2 3">
    <name type="scientific">Seiridium unicorne</name>
    <dbReference type="NCBI Taxonomy" id="138068"/>
    <lineage>
        <taxon>Eukaryota</taxon>
        <taxon>Fungi</taxon>
        <taxon>Dikarya</taxon>
        <taxon>Ascomycota</taxon>
        <taxon>Pezizomycotina</taxon>
        <taxon>Sordariomycetes</taxon>
        <taxon>Xylariomycetidae</taxon>
        <taxon>Amphisphaeriales</taxon>
        <taxon>Sporocadaceae</taxon>
        <taxon>Seiridium</taxon>
    </lineage>
</organism>
<proteinExistence type="predicted"/>
<accession>A0ABR2URI3</accession>
<protein>
    <submittedName>
        <fullName evidence="2">Uncharacterized protein</fullName>
    </submittedName>
</protein>
<feature type="transmembrane region" description="Helical" evidence="1">
    <location>
        <begin position="128"/>
        <end position="149"/>
    </location>
</feature>
<dbReference type="Proteomes" id="UP001408356">
    <property type="component" value="Unassembled WGS sequence"/>
</dbReference>
<comment type="caution">
    <text evidence="2">The sequence shown here is derived from an EMBL/GenBank/DDBJ whole genome shotgun (WGS) entry which is preliminary data.</text>
</comment>
<keyword evidence="3" id="KW-1185">Reference proteome</keyword>
<feature type="transmembrane region" description="Helical" evidence="1">
    <location>
        <begin position="170"/>
        <end position="192"/>
    </location>
</feature>
<name>A0ABR2URI3_9PEZI</name>
<feature type="transmembrane region" description="Helical" evidence="1">
    <location>
        <begin position="56"/>
        <end position="78"/>
    </location>
</feature>
<feature type="transmembrane region" description="Helical" evidence="1">
    <location>
        <begin position="12"/>
        <end position="30"/>
    </location>
</feature>
<dbReference type="EMBL" id="JARVKF010000399">
    <property type="protein sequence ID" value="KAK9417277.1"/>
    <property type="molecule type" value="Genomic_DNA"/>
</dbReference>
<keyword evidence="1" id="KW-0812">Transmembrane</keyword>
<feature type="transmembrane region" description="Helical" evidence="1">
    <location>
        <begin position="204"/>
        <end position="222"/>
    </location>
</feature>
<evidence type="ECO:0000313" key="2">
    <source>
        <dbReference type="EMBL" id="KAK9417277.1"/>
    </source>
</evidence>